<evidence type="ECO:0000256" key="4">
    <source>
        <dbReference type="ARBA" id="ARBA00022679"/>
    </source>
</evidence>
<keyword evidence="4 7" id="KW-0808">Transferase</keyword>
<evidence type="ECO:0000313" key="9">
    <source>
        <dbReference type="Proteomes" id="UP000241247"/>
    </source>
</evidence>
<dbReference type="GO" id="GO:0008176">
    <property type="term" value="F:tRNA (guanine(46)-N7)-methyltransferase activity"/>
    <property type="evidence" value="ECO:0007669"/>
    <property type="project" value="UniProtKB-UniRule"/>
</dbReference>
<keyword evidence="5 7" id="KW-0949">S-adenosyl-L-methionine</keyword>
<comment type="function">
    <text evidence="2 7">Catalyzes the formation of N(7)-methylguanine at position 46 (m7G46) in tRNA.</text>
</comment>
<feature type="binding site" evidence="7">
    <location>
        <position position="142"/>
    </location>
    <ligand>
        <name>substrate</name>
    </ligand>
</feature>
<evidence type="ECO:0000256" key="7">
    <source>
        <dbReference type="HAMAP-Rule" id="MF_01057"/>
    </source>
</evidence>
<evidence type="ECO:0000256" key="5">
    <source>
        <dbReference type="ARBA" id="ARBA00022691"/>
    </source>
</evidence>
<keyword evidence="3 7" id="KW-0489">Methyltransferase</keyword>
<sequence>MTDQQHPVRATEAFFGRRKGKPLRERQAQGMAALLPALKLDLGTPAPSSLSALFPVPVDEVRLEIGFGGGEHLVHRAQERANTGFIGVEPFVNSMAKFLSRVDDLGLKNVRVYDDDATEVLDWLPAASIDQIDLLYPDPWPKRKHWKRRFVSAVNLDRFARVLKPGGRFCFASDIDTYVNWTLLHCGRHPAFEWMAENASDWLTPFVGWPGTRYEAKARREGRSSAYLTFRRG</sequence>
<dbReference type="HAMAP" id="MF_01057">
    <property type="entry name" value="tRNA_methyltr_TrmB"/>
    <property type="match status" value="1"/>
</dbReference>
<dbReference type="SUPFAM" id="SSF53335">
    <property type="entry name" value="S-adenosyl-L-methionine-dependent methyltransferases"/>
    <property type="match status" value="1"/>
</dbReference>
<organism evidence="8 9">
    <name type="scientific">Mycoplana dimorpha</name>
    <dbReference type="NCBI Taxonomy" id="28320"/>
    <lineage>
        <taxon>Bacteria</taxon>
        <taxon>Pseudomonadati</taxon>
        <taxon>Pseudomonadota</taxon>
        <taxon>Alphaproteobacteria</taxon>
        <taxon>Hyphomicrobiales</taxon>
        <taxon>Rhizobiaceae</taxon>
        <taxon>Mycoplana</taxon>
    </lineage>
</organism>
<evidence type="ECO:0000256" key="3">
    <source>
        <dbReference type="ARBA" id="ARBA00022603"/>
    </source>
</evidence>
<protein>
    <recommendedName>
        <fullName evidence="7">tRNA (guanine-N(7)-)-methyltransferase</fullName>
        <ecNumber evidence="7">2.1.1.33</ecNumber>
    </recommendedName>
    <alternativeName>
        <fullName evidence="7">tRNA (guanine(46)-N(7))-methyltransferase</fullName>
    </alternativeName>
    <alternativeName>
        <fullName evidence="7">tRNA(m7G46)-methyltransferase</fullName>
    </alternativeName>
</protein>
<dbReference type="PANTHER" id="PTHR23417:SF14">
    <property type="entry name" value="PENTACOTRIPEPTIDE-REPEAT REGION OF PRORP DOMAIN-CONTAINING PROTEIN"/>
    <property type="match status" value="1"/>
</dbReference>
<dbReference type="Proteomes" id="UP000241247">
    <property type="component" value="Unassembled WGS sequence"/>
</dbReference>
<feature type="binding site" evidence="7">
    <location>
        <position position="138"/>
    </location>
    <ligand>
        <name>S-adenosyl-L-methionine</name>
        <dbReference type="ChEBI" id="CHEBI:59789"/>
    </ligand>
</feature>
<evidence type="ECO:0000256" key="1">
    <source>
        <dbReference type="ARBA" id="ARBA00000142"/>
    </source>
</evidence>
<feature type="binding site" evidence="7">
    <location>
        <position position="174"/>
    </location>
    <ligand>
        <name>substrate</name>
    </ligand>
</feature>
<evidence type="ECO:0000256" key="6">
    <source>
        <dbReference type="ARBA" id="ARBA00022694"/>
    </source>
</evidence>
<gene>
    <name evidence="7" type="primary">trmB</name>
    <name evidence="8" type="ORF">C7449_102423</name>
</gene>
<dbReference type="EMBL" id="PZZZ01000002">
    <property type="protein sequence ID" value="PTM97549.1"/>
    <property type="molecule type" value="Genomic_DNA"/>
</dbReference>
<dbReference type="Gene3D" id="3.40.50.150">
    <property type="entry name" value="Vaccinia Virus protein VP39"/>
    <property type="match status" value="1"/>
</dbReference>
<feature type="binding site" evidence="7">
    <location>
        <position position="64"/>
    </location>
    <ligand>
        <name>S-adenosyl-L-methionine</name>
        <dbReference type="ChEBI" id="CHEBI:59789"/>
    </ligand>
</feature>
<dbReference type="InterPro" id="IPR055361">
    <property type="entry name" value="tRNA_methyltr_TrmB_bact"/>
</dbReference>
<dbReference type="PANTHER" id="PTHR23417">
    <property type="entry name" value="3-DEOXY-D-MANNO-OCTULOSONIC-ACID TRANSFERASE/TRNA GUANINE-N 7 - -METHYLTRANSFERASE"/>
    <property type="match status" value="1"/>
</dbReference>
<proteinExistence type="inferred from homology"/>
<comment type="caution">
    <text evidence="8">The sequence shown here is derived from an EMBL/GenBank/DDBJ whole genome shotgun (WGS) entry which is preliminary data.</text>
</comment>
<reference evidence="8 9" key="1">
    <citation type="submission" date="2018-04" db="EMBL/GenBank/DDBJ databases">
        <title>Genomic Encyclopedia of Type Strains, Phase IV (KMG-IV): sequencing the most valuable type-strain genomes for metagenomic binning, comparative biology and taxonomic classification.</title>
        <authorList>
            <person name="Goeker M."/>
        </authorList>
    </citation>
    <scope>NUCLEOTIDE SEQUENCE [LARGE SCALE GENOMIC DNA]</scope>
    <source>
        <strain evidence="8 9">DSM 7138</strain>
    </source>
</reference>
<accession>A0A2T5BEY3</accession>
<comment type="catalytic activity">
    <reaction evidence="1 7">
        <text>guanosine(46) in tRNA + S-adenosyl-L-methionine = N(7)-methylguanosine(46) in tRNA + S-adenosyl-L-homocysteine</text>
        <dbReference type="Rhea" id="RHEA:42708"/>
        <dbReference type="Rhea" id="RHEA-COMP:10188"/>
        <dbReference type="Rhea" id="RHEA-COMP:10189"/>
        <dbReference type="ChEBI" id="CHEBI:57856"/>
        <dbReference type="ChEBI" id="CHEBI:59789"/>
        <dbReference type="ChEBI" id="CHEBI:74269"/>
        <dbReference type="ChEBI" id="CHEBI:74480"/>
        <dbReference type="EC" id="2.1.1.33"/>
    </reaction>
</comment>
<dbReference type="AlphaFoldDB" id="A0A2T5BEY3"/>
<comment type="pathway">
    <text evidence="7">tRNA modification; N(7)-methylguanine-tRNA biosynthesis.</text>
</comment>
<comment type="similarity">
    <text evidence="7">Belongs to the class I-like SAM-binding methyltransferase superfamily. TrmB family.</text>
</comment>
<keyword evidence="9" id="KW-1185">Reference proteome</keyword>
<name>A0A2T5BEY3_MYCDI</name>
<evidence type="ECO:0000256" key="2">
    <source>
        <dbReference type="ARBA" id="ARBA00003015"/>
    </source>
</evidence>
<feature type="binding site" evidence="7">
    <location>
        <position position="89"/>
    </location>
    <ligand>
        <name>S-adenosyl-L-methionine</name>
        <dbReference type="ChEBI" id="CHEBI:59789"/>
    </ligand>
</feature>
<dbReference type="GO" id="GO:0043527">
    <property type="term" value="C:tRNA methyltransferase complex"/>
    <property type="evidence" value="ECO:0007669"/>
    <property type="project" value="TreeGrafter"/>
</dbReference>
<dbReference type="EC" id="2.1.1.33" evidence="7"/>
<dbReference type="Pfam" id="PF02390">
    <property type="entry name" value="Methyltransf_4"/>
    <property type="match status" value="1"/>
</dbReference>
<dbReference type="InterPro" id="IPR029063">
    <property type="entry name" value="SAM-dependent_MTases_sf"/>
</dbReference>
<feature type="binding site" evidence="7">
    <location>
        <position position="116"/>
    </location>
    <ligand>
        <name>S-adenosyl-L-methionine</name>
        <dbReference type="ChEBI" id="CHEBI:59789"/>
    </ligand>
</feature>
<keyword evidence="6 7" id="KW-0819">tRNA processing</keyword>
<dbReference type="PROSITE" id="PS51625">
    <property type="entry name" value="SAM_MT_TRMB"/>
    <property type="match status" value="1"/>
</dbReference>
<evidence type="ECO:0000313" key="8">
    <source>
        <dbReference type="EMBL" id="PTM97549.1"/>
    </source>
</evidence>
<feature type="binding site" evidence="7">
    <location>
        <begin position="212"/>
        <end position="215"/>
    </location>
    <ligand>
        <name>substrate</name>
    </ligand>
</feature>
<dbReference type="UniPathway" id="UPA00989"/>
<dbReference type="RefSeq" id="WP_108001815.1">
    <property type="nucleotide sequence ID" value="NZ_JBHEEX010000001.1"/>
</dbReference>
<comment type="caution">
    <text evidence="7">Lacks conserved residue(s) required for the propagation of feature annotation.</text>
</comment>
<dbReference type="OrthoDB" id="9802090at2"/>
<dbReference type="InterPro" id="IPR003358">
    <property type="entry name" value="tRNA_(Gua-N-7)_MeTrfase_Trmb"/>
</dbReference>